<evidence type="ECO:0000313" key="2">
    <source>
        <dbReference type="EMBL" id="WAR24618.1"/>
    </source>
</evidence>
<protein>
    <submittedName>
        <fullName evidence="2">Uncharacterized protein</fullName>
    </submittedName>
</protein>
<name>A0ABY7FQX2_MYAAR</name>
<accession>A0ABY7FQX2</accession>
<feature type="signal peptide" evidence="1">
    <location>
        <begin position="1"/>
        <end position="20"/>
    </location>
</feature>
<dbReference type="Proteomes" id="UP001164746">
    <property type="component" value="Chromosome 13"/>
</dbReference>
<evidence type="ECO:0000256" key="1">
    <source>
        <dbReference type="SAM" id="SignalP"/>
    </source>
</evidence>
<reference evidence="2" key="1">
    <citation type="submission" date="2022-11" db="EMBL/GenBank/DDBJ databases">
        <title>Centuries of genome instability and evolution in soft-shell clam transmissible cancer (bioRxiv).</title>
        <authorList>
            <person name="Hart S.F.M."/>
            <person name="Yonemitsu M.A."/>
            <person name="Giersch R.M."/>
            <person name="Beal B.F."/>
            <person name="Arriagada G."/>
            <person name="Davis B.W."/>
            <person name="Ostrander E.A."/>
            <person name="Goff S.P."/>
            <person name="Metzger M.J."/>
        </authorList>
    </citation>
    <scope>NUCLEOTIDE SEQUENCE</scope>
    <source>
        <strain evidence="2">MELC-2E11</strain>
        <tissue evidence="2">Siphon/mantle</tissue>
    </source>
</reference>
<evidence type="ECO:0000313" key="3">
    <source>
        <dbReference type="Proteomes" id="UP001164746"/>
    </source>
</evidence>
<keyword evidence="1" id="KW-0732">Signal</keyword>
<feature type="chain" id="PRO_5047470002" evidence="1">
    <location>
        <begin position="21"/>
        <end position="262"/>
    </location>
</feature>
<sequence>MTRLFIMHILIYTMVNQALGMQADVKTTLRHMARRNARFVDRIQNLHSDSGNRQRRAATQSCELTDIADRLATCVSATAAINNSTVDLLSSICGNVECNIQCFTDAVGDCYQTDQNFYFDPSVVKMEYRAMCANTELTTGMFTDCVSQLFLGQCFFDMSTTLASAVTTYYAQQNYASYKQLFCSAFSTYASCLNVQASGSCSSEEAKFAKDFMLASTQYAGCGDQTHVFYTTYAGDLKCRASQYFPNIFITHLVAIGVRLWG</sequence>
<gene>
    <name evidence="2" type="ORF">MAR_038287</name>
</gene>
<organism evidence="2 3">
    <name type="scientific">Mya arenaria</name>
    <name type="common">Soft-shell clam</name>
    <dbReference type="NCBI Taxonomy" id="6604"/>
    <lineage>
        <taxon>Eukaryota</taxon>
        <taxon>Metazoa</taxon>
        <taxon>Spiralia</taxon>
        <taxon>Lophotrochozoa</taxon>
        <taxon>Mollusca</taxon>
        <taxon>Bivalvia</taxon>
        <taxon>Autobranchia</taxon>
        <taxon>Heteroconchia</taxon>
        <taxon>Euheterodonta</taxon>
        <taxon>Imparidentia</taxon>
        <taxon>Neoheterodontei</taxon>
        <taxon>Myida</taxon>
        <taxon>Myoidea</taxon>
        <taxon>Myidae</taxon>
        <taxon>Mya</taxon>
    </lineage>
</organism>
<proteinExistence type="predicted"/>
<dbReference type="EMBL" id="CP111024">
    <property type="protein sequence ID" value="WAR24618.1"/>
    <property type="molecule type" value="Genomic_DNA"/>
</dbReference>
<keyword evidence="3" id="KW-1185">Reference proteome</keyword>